<feature type="non-terminal residue" evidence="1">
    <location>
        <position position="205"/>
    </location>
</feature>
<name>A0A8J9VU62_9NEOP</name>
<accession>A0A8J9VU62</accession>
<dbReference type="EMBL" id="OV170228">
    <property type="protein sequence ID" value="CAH0730603.1"/>
    <property type="molecule type" value="Genomic_DNA"/>
</dbReference>
<keyword evidence="2" id="KW-1185">Reference proteome</keyword>
<protein>
    <submittedName>
        <fullName evidence="1">Uncharacterized protein</fullName>
    </submittedName>
</protein>
<organism evidence="1 2">
    <name type="scientific">Brenthis ino</name>
    <name type="common">lesser marbled fritillary</name>
    <dbReference type="NCBI Taxonomy" id="405034"/>
    <lineage>
        <taxon>Eukaryota</taxon>
        <taxon>Metazoa</taxon>
        <taxon>Ecdysozoa</taxon>
        <taxon>Arthropoda</taxon>
        <taxon>Hexapoda</taxon>
        <taxon>Insecta</taxon>
        <taxon>Pterygota</taxon>
        <taxon>Neoptera</taxon>
        <taxon>Endopterygota</taxon>
        <taxon>Lepidoptera</taxon>
        <taxon>Glossata</taxon>
        <taxon>Ditrysia</taxon>
        <taxon>Papilionoidea</taxon>
        <taxon>Nymphalidae</taxon>
        <taxon>Heliconiinae</taxon>
        <taxon>Argynnini</taxon>
        <taxon>Brenthis</taxon>
    </lineage>
</organism>
<proteinExistence type="predicted"/>
<dbReference type="Proteomes" id="UP000838878">
    <property type="component" value="Chromosome 8"/>
</dbReference>
<gene>
    <name evidence="1" type="ORF">BINO364_LOCUS15570</name>
</gene>
<reference evidence="1" key="1">
    <citation type="submission" date="2021-12" db="EMBL/GenBank/DDBJ databases">
        <authorList>
            <person name="Martin H S."/>
        </authorList>
    </citation>
    <scope>NUCLEOTIDE SEQUENCE</scope>
</reference>
<evidence type="ECO:0000313" key="2">
    <source>
        <dbReference type="Proteomes" id="UP000838878"/>
    </source>
</evidence>
<evidence type="ECO:0000313" key="1">
    <source>
        <dbReference type="EMBL" id="CAH0730603.1"/>
    </source>
</evidence>
<dbReference type="AlphaFoldDB" id="A0A8J9VU62"/>
<sequence>MICYRLTANFFQNTCRNCASPLRRRNVDCVIVTLQRPCGRLCVKIFALRRRNATQRAVWTRSKASAVLDVRVYGGRTEDLSFLTQSGASVYKVSIVSGGVPVADSWGNRSSEVRSASSDSEGLSRQLALSDVFPSGWERGYALALETEVTVYDYRDGRFFSTFVLPIPEAWCGSYTAKGYVEVAADWLTPLTCGSDAEIVSKYSY</sequence>